<dbReference type="Proteomes" id="UP000233524">
    <property type="component" value="Unassembled WGS sequence"/>
</dbReference>
<evidence type="ECO:0000256" key="4">
    <source>
        <dbReference type="ARBA" id="ARBA00022827"/>
    </source>
</evidence>
<keyword evidence="6" id="KW-0503">Monooxygenase</keyword>
<proteinExistence type="inferred from homology"/>
<dbReference type="PANTHER" id="PTHR47356:SF2">
    <property type="entry name" value="FAD-BINDING DOMAIN-CONTAINING PROTEIN-RELATED"/>
    <property type="match status" value="1"/>
</dbReference>
<feature type="domain" description="FAD-binding" evidence="7">
    <location>
        <begin position="6"/>
        <end position="389"/>
    </location>
</feature>
<dbReference type="VEuPathDB" id="FungiDB:jhhlp_005562"/>
<comment type="cofactor">
    <cofactor evidence="1">
        <name>FAD</name>
        <dbReference type="ChEBI" id="CHEBI:57692"/>
    </cofactor>
</comment>
<name>A0A2N3N3F5_9PEZI</name>
<comment type="similarity">
    <text evidence="2">Belongs to the paxM FAD-dependent monooxygenase family.</text>
</comment>
<dbReference type="InterPro" id="IPR036188">
    <property type="entry name" value="FAD/NAD-bd_sf"/>
</dbReference>
<dbReference type="OrthoDB" id="2431938at2759"/>
<keyword evidence="5" id="KW-0560">Oxidoreductase</keyword>
<reference evidence="8 9" key="1">
    <citation type="journal article" date="2017" name="G3 (Bethesda)">
        <title>First Draft Genome Sequence of the Pathogenic Fungus Lomentospora prolificans (Formerly Scedosporium prolificans).</title>
        <authorList>
            <person name="Luo R."/>
            <person name="Zimin A."/>
            <person name="Workman R."/>
            <person name="Fan Y."/>
            <person name="Pertea G."/>
            <person name="Grossman N."/>
            <person name="Wear M.P."/>
            <person name="Jia B."/>
            <person name="Miller H."/>
            <person name="Casadevall A."/>
            <person name="Timp W."/>
            <person name="Zhang S.X."/>
            <person name="Salzberg S.L."/>
        </authorList>
    </citation>
    <scope>NUCLEOTIDE SEQUENCE [LARGE SCALE GENOMIC DNA]</scope>
    <source>
        <strain evidence="8 9">JHH-5317</strain>
    </source>
</reference>
<evidence type="ECO:0000256" key="6">
    <source>
        <dbReference type="ARBA" id="ARBA00023033"/>
    </source>
</evidence>
<sequence>MKSNFKVIVVRGGPVGLTAAHALRQANIRFIVVERRAELYEDVGASLVLRPPTLRVMHQLGLLEKLRKIGVGIHTSRSFTAQGYKFRATNEIFPAMQAKFVHSRARCIPSPPVHSPLTRANSHGILPMCFHRAHLVQAFYDGLDDCGKAHIHTGKNVTQVEALPSGVRVTCADGSTYRGDLVVGADGVHSRVRRLMREQALKLDPNADVNPEKPYTTHYRAMWFTFPRPEGCLPGEAADTHADKLSVQFLCGIDRAWMFLYEKLDEPTQERRSYTEADRREYRIKFEDMAVTEKYKVKDLFPARFTEGMADLEEGMVQHWYWNRIVLVGDACHKVTPNLGLGYNNGLQDVATLVNRLHALLDDAPGESPTSEALAGALDQYQAARLQFAPDDLWLSGMVTRMWAWHNYVYWVLDRYILPNLPGMDYWVAKSAGEAGAKGEVLDYVAADEPFTGKIPWVHSIPRKASRSSV</sequence>
<evidence type="ECO:0000256" key="2">
    <source>
        <dbReference type="ARBA" id="ARBA00007992"/>
    </source>
</evidence>
<dbReference type="GO" id="GO:0004497">
    <property type="term" value="F:monooxygenase activity"/>
    <property type="evidence" value="ECO:0007669"/>
    <property type="project" value="UniProtKB-KW"/>
</dbReference>
<gene>
    <name evidence="8" type="ORF">jhhlp_005562</name>
</gene>
<evidence type="ECO:0000313" key="9">
    <source>
        <dbReference type="Proteomes" id="UP000233524"/>
    </source>
</evidence>
<dbReference type="InterPro" id="IPR050562">
    <property type="entry name" value="FAD_mOase_fung"/>
</dbReference>
<dbReference type="InParanoid" id="A0A2N3N3F5"/>
<comment type="caution">
    <text evidence="8">The sequence shown here is derived from an EMBL/GenBank/DDBJ whole genome shotgun (WGS) entry which is preliminary data.</text>
</comment>
<evidence type="ECO:0000256" key="3">
    <source>
        <dbReference type="ARBA" id="ARBA00022630"/>
    </source>
</evidence>
<organism evidence="8 9">
    <name type="scientific">Lomentospora prolificans</name>
    <dbReference type="NCBI Taxonomy" id="41688"/>
    <lineage>
        <taxon>Eukaryota</taxon>
        <taxon>Fungi</taxon>
        <taxon>Dikarya</taxon>
        <taxon>Ascomycota</taxon>
        <taxon>Pezizomycotina</taxon>
        <taxon>Sordariomycetes</taxon>
        <taxon>Hypocreomycetidae</taxon>
        <taxon>Microascales</taxon>
        <taxon>Microascaceae</taxon>
        <taxon>Lomentospora</taxon>
    </lineage>
</organism>
<dbReference type="PANTHER" id="PTHR47356">
    <property type="entry name" value="FAD-DEPENDENT MONOOXYGENASE ASQG-RELATED"/>
    <property type="match status" value="1"/>
</dbReference>
<dbReference type="Gene3D" id="3.50.50.60">
    <property type="entry name" value="FAD/NAD(P)-binding domain"/>
    <property type="match status" value="1"/>
</dbReference>
<keyword evidence="9" id="KW-1185">Reference proteome</keyword>
<dbReference type="PRINTS" id="PR00420">
    <property type="entry name" value="RNGMNOXGNASE"/>
</dbReference>
<evidence type="ECO:0000313" key="8">
    <source>
        <dbReference type="EMBL" id="PKS06966.1"/>
    </source>
</evidence>
<keyword evidence="4" id="KW-0274">FAD</keyword>
<dbReference type="AlphaFoldDB" id="A0A2N3N3F5"/>
<dbReference type="InterPro" id="IPR002938">
    <property type="entry name" value="FAD-bd"/>
</dbReference>
<dbReference type="Pfam" id="PF01494">
    <property type="entry name" value="FAD_binding_3"/>
    <property type="match status" value="1"/>
</dbReference>
<dbReference type="SUPFAM" id="SSF51905">
    <property type="entry name" value="FAD/NAD(P)-binding domain"/>
    <property type="match status" value="1"/>
</dbReference>
<accession>A0A2N3N3F5</accession>
<dbReference type="GO" id="GO:0071949">
    <property type="term" value="F:FAD binding"/>
    <property type="evidence" value="ECO:0007669"/>
    <property type="project" value="InterPro"/>
</dbReference>
<protein>
    <recommendedName>
        <fullName evidence="7">FAD-binding domain-containing protein</fullName>
    </recommendedName>
</protein>
<evidence type="ECO:0000256" key="1">
    <source>
        <dbReference type="ARBA" id="ARBA00001974"/>
    </source>
</evidence>
<dbReference type="EMBL" id="NLAX01000701">
    <property type="protein sequence ID" value="PKS06966.1"/>
    <property type="molecule type" value="Genomic_DNA"/>
</dbReference>
<dbReference type="STRING" id="41688.A0A2N3N3F5"/>
<keyword evidence="3" id="KW-0285">Flavoprotein</keyword>
<evidence type="ECO:0000256" key="5">
    <source>
        <dbReference type="ARBA" id="ARBA00023002"/>
    </source>
</evidence>
<evidence type="ECO:0000259" key="7">
    <source>
        <dbReference type="Pfam" id="PF01494"/>
    </source>
</evidence>